<name>A0A182UDJ9_9DIPT</name>
<accession>A0A182UDJ9</accession>
<protein>
    <submittedName>
        <fullName evidence="2">Uncharacterized protein</fullName>
    </submittedName>
</protein>
<dbReference type="AlphaFoldDB" id="A0A182UDJ9"/>
<reference evidence="3" key="1">
    <citation type="submission" date="2014-01" db="EMBL/GenBank/DDBJ databases">
        <title>The Genome Sequence of Anopheles melas CM1001059_A (V2).</title>
        <authorList>
            <consortium name="The Broad Institute Genomics Platform"/>
            <person name="Neafsey D.E."/>
            <person name="Besansky N."/>
            <person name="Howell P."/>
            <person name="Walton C."/>
            <person name="Young S.K."/>
            <person name="Zeng Q."/>
            <person name="Gargeya S."/>
            <person name="Fitzgerald M."/>
            <person name="Haas B."/>
            <person name="Abouelleil A."/>
            <person name="Allen A.W."/>
            <person name="Alvarado L."/>
            <person name="Arachchi H.M."/>
            <person name="Berlin A.M."/>
            <person name="Chapman S.B."/>
            <person name="Gainer-Dewar J."/>
            <person name="Goldberg J."/>
            <person name="Griggs A."/>
            <person name="Gujja S."/>
            <person name="Hansen M."/>
            <person name="Howarth C."/>
            <person name="Imamovic A."/>
            <person name="Ireland A."/>
            <person name="Larimer J."/>
            <person name="McCowan C."/>
            <person name="Murphy C."/>
            <person name="Pearson M."/>
            <person name="Poon T.W."/>
            <person name="Priest M."/>
            <person name="Roberts A."/>
            <person name="Saif S."/>
            <person name="Shea T."/>
            <person name="Sisk P."/>
            <person name="Sykes S."/>
            <person name="Wortman J."/>
            <person name="Nusbaum C."/>
            <person name="Birren B."/>
        </authorList>
    </citation>
    <scope>NUCLEOTIDE SEQUENCE [LARGE SCALE GENOMIC DNA]</scope>
    <source>
        <strain evidence="3">CM1001059</strain>
    </source>
</reference>
<organism evidence="2 3">
    <name type="scientific">Anopheles melas</name>
    <dbReference type="NCBI Taxonomy" id="34690"/>
    <lineage>
        <taxon>Eukaryota</taxon>
        <taxon>Metazoa</taxon>
        <taxon>Ecdysozoa</taxon>
        <taxon>Arthropoda</taxon>
        <taxon>Hexapoda</taxon>
        <taxon>Insecta</taxon>
        <taxon>Pterygota</taxon>
        <taxon>Neoptera</taxon>
        <taxon>Endopterygota</taxon>
        <taxon>Diptera</taxon>
        <taxon>Nematocera</taxon>
        <taxon>Culicoidea</taxon>
        <taxon>Culicidae</taxon>
        <taxon>Anophelinae</taxon>
        <taxon>Anopheles</taxon>
    </lineage>
</organism>
<evidence type="ECO:0000313" key="3">
    <source>
        <dbReference type="Proteomes" id="UP000075902"/>
    </source>
</evidence>
<reference evidence="2" key="2">
    <citation type="submission" date="2020-05" db="UniProtKB">
        <authorList>
            <consortium name="EnsemblMetazoa"/>
        </authorList>
    </citation>
    <scope>IDENTIFICATION</scope>
    <source>
        <strain evidence="2">CM1001059</strain>
    </source>
</reference>
<keyword evidence="1" id="KW-0812">Transmembrane</keyword>
<keyword evidence="1" id="KW-0472">Membrane</keyword>
<dbReference type="EnsemblMetazoa" id="AMEC018463-RA">
    <property type="protein sequence ID" value="AMEC018463-PA"/>
    <property type="gene ID" value="AMEC018463"/>
</dbReference>
<proteinExistence type="predicted"/>
<evidence type="ECO:0000256" key="1">
    <source>
        <dbReference type="SAM" id="Phobius"/>
    </source>
</evidence>
<evidence type="ECO:0000313" key="2">
    <source>
        <dbReference type="EnsemblMetazoa" id="AMEC018463-PA"/>
    </source>
</evidence>
<dbReference type="Proteomes" id="UP000075902">
    <property type="component" value="Unassembled WGS sequence"/>
</dbReference>
<feature type="transmembrane region" description="Helical" evidence="1">
    <location>
        <begin position="12"/>
        <end position="33"/>
    </location>
</feature>
<keyword evidence="1" id="KW-1133">Transmembrane helix</keyword>
<sequence length="243" mass="27435">VGSGLPAKLHPLAQYLTALLAVLLLLLLLYHALLCNYHLIRTGSTDDLLPHQYLIIARPCVNRRSGRAGGKLWPWCARCPTRIARIHRADAHPATGRVRDRTANHLRPGVGRATVSRRHRALMAERTGRLRGMVHGVRVRHPFGRWANERIHAGVLTGRRFGQDVVRRLRLLRLRREGAERHAHRGATGTDDLALHLALLLHWQPARWHTHRVLEVARNRTGGSVHTDAHRANGRCHATLADR</sequence>
<dbReference type="VEuPathDB" id="VectorBase:AMEC018463"/>
<keyword evidence="3" id="KW-1185">Reference proteome</keyword>